<organism evidence="1 2">
    <name type="scientific">Diplodia intermedia</name>
    <dbReference type="NCBI Taxonomy" id="856260"/>
    <lineage>
        <taxon>Eukaryota</taxon>
        <taxon>Fungi</taxon>
        <taxon>Dikarya</taxon>
        <taxon>Ascomycota</taxon>
        <taxon>Pezizomycotina</taxon>
        <taxon>Dothideomycetes</taxon>
        <taxon>Dothideomycetes incertae sedis</taxon>
        <taxon>Botryosphaeriales</taxon>
        <taxon>Botryosphaeriaceae</taxon>
        <taxon>Diplodia</taxon>
    </lineage>
</organism>
<sequence>MVGYPELVGGEGRFCTVLMEAFGGMLIGKVGALGIAVKIEDGNMEILYAVVAEILEQLQIGTAEMRQQLAVFHHLKRLNTANIVIGKVSLPFKLRPWCN</sequence>
<dbReference type="EMBL" id="JAKEKT020000169">
    <property type="protein sequence ID" value="KAL1633015.1"/>
    <property type="molecule type" value="Genomic_DNA"/>
</dbReference>
<dbReference type="Proteomes" id="UP001521184">
    <property type="component" value="Unassembled WGS sequence"/>
</dbReference>
<reference evidence="1 2" key="1">
    <citation type="journal article" date="2023" name="Plant Dis.">
        <title>First Report of Diplodia intermedia Causing Canker and Dieback Diseases on Apple Trees in Canada.</title>
        <authorList>
            <person name="Ellouze W."/>
            <person name="Ilyukhin E."/>
            <person name="Sulman M."/>
            <person name="Ali S."/>
        </authorList>
    </citation>
    <scope>NUCLEOTIDE SEQUENCE [LARGE SCALE GENOMIC DNA]</scope>
    <source>
        <strain evidence="1 2">M45-28</strain>
    </source>
</reference>
<protein>
    <recommendedName>
        <fullName evidence="3">LAGLIDADG endonuclease</fullName>
    </recommendedName>
</protein>
<evidence type="ECO:0000313" key="2">
    <source>
        <dbReference type="Proteomes" id="UP001521184"/>
    </source>
</evidence>
<gene>
    <name evidence="1" type="ORF">SLS58_011247</name>
</gene>
<comment type="caution">
    <text evidence="1">The sequence shown here is derived from an EMBL/GenBank/DDBJ whole genome shotgun (WGS) entry which is preliminary data.</text>
</comment>
<dbReference type="PANTHER" id="PTHR42110">
    <property type="entry name" value="L-ASPARAGINASE, PUTATIVE (AFU_ORTHOLOGUE AFUA_3G11890)-RELATED"/>
    <property type="match status" value="1"/>
</dbReference>
<dbReference type="InterPro" id="IPR010349">
    <property type="entry name" value="Asparaginase_II"/>
</dbReference>
<name>A0ABR3T0D2_9PEZI</name>
<evidence type="ECO:0000313" key="1">
    <source>
        <dbReference type="EMBL" id="KAL1633015.1"/>
    </source>
</evidence>
<dbReference type="Pfam" id="PF06089">
    <property type="entry name" value="Asparaginase_II"/>
    <property type="match status" value="1"/>
</dbReference>
<evidence type="ECO:0008006" key="3">
    <source>
        <dbReference type="Google" id="ProtNLM"/>
    </source>
</evidence>
<accession>A0ABR3T0D2</accession>
<proteinExistence type="predicted"/>
<dbReference type="PANTHER" id="PTHR42110:SF1">
    <property type="entry name" value="L-ASPARAGINASE, PUTATIVE (AFU_ORTHOLOGUE AFUA_3G11890)-RELATED"/>
    <property type="match status" value="1"/>
</dbReference>
<keyword evidence="2" id="KW-1185">Reference proteome</keyword>